<comment type="caution">
    <text evidence="4">The sequence shown here is derived from an EMBL/GenBank/DDBJ whole genome shotgun (WGS) entry which is preliminary data.</text>
</comment>
<dbReference type="InterPro" id="IPR019162">
    <property type="entry name" value="FancL_WD-rpt_cont_dom"/>
</dbReference>
<dbReference type="GO" id="GO:0006513">
    <property type="term" value="P:protein monoubiquitination"/>
    <property type="evidence" value="ECO:0007669"/>
    <property type="project" value="TreeGrafter"/>
</dbReference>
<dbReference type="OrthoDB" id="10263265at2759"/>
<feature type="domain" description="FANCL UBC-like" evidence="3">
    <location>
        <begin position="103"/>
        <end position="166"/>
    </location>
</feature>
<feature type="region of interest" description="Disordered" evidence="1">
    <location>
        <begin position="177"/>
        <end position="198"/>
    </location>
</feature>
<evidence type="ECO:0000313" key="4">
    <source>
        <dbReference type="EMBL" id="KAG0251427.1"/>
    </source>
</evidence>
<dbReference type="InterPro" id="IPR016135">
    <property type="entry name" value="UBQ-conjugating_enzyme/RWD"/>
</dbReference>
<dbReference type="Pfam" id="PF18890">
    <property type="entry name" value="FANCL_d2"/>
    <property type="match status" value="1"/>
</dbReference>
<name>A0A9P6PPS0_9FUNG</name>
<evidence type="ECO:0000259" key="3">
    <source>
        <dbReference type="Pfam" id="PF18890"/>
    </source>
</evidence>
<dbReference type="PANTHER" id="PTHR13206:SF0">
    <property type="entry name" value="E3 UBIQUITIN-PROTEIN LIGASE FANCL"/>
    <property type="match status" value="1"/>
</dbReference>
<dbReference type="GO" id="GO:0061630">
    <property type="term" value="F:ubiquitin protein ligase activity"/>
    <property type="evidence" value="ECO:0007669"/>
    <property type="project" value="TreeGrafter"/>
</dbReference>
<dbReference type="PANTHER" id="PTHR13206">
    <property type="entry name" value="UBIQUITIN LIGASE PROTEIN PHF9 FANCONI ANEMIA GROUP L PROTEIN"/>
    <property type="match status" value="1"/>
</dbReference>
<dbReference type="InterPro" id="IPR026848">
    <property type="entry name" value="Fancl"/>
</dbReference>
<evidence type="ECO:0000256" key="1">
    <source>
        <dbReference type="SAM" id="MobiDB-lite"/>
    </source>
</evidence>
<dbReference type="GO" id="GO:0036297">
    <property type="term" value="P:interstrand cross-link repair"/>
    <property type="evidence" value="ECO:0007669"/>
    <property type="project" value="InterPro"/>
</dbReference>
<dbReference type="EMBL" id="JAAAJB010000751">
    <property type="protein sequence ID" value="KAG0251427.1"/>
    <property type="molecule type" value="Genomic_DNA"/>
</dbReference>
<feature type="domain" description="Fanconi anemia complex subunit FancL WD-repeat containing" evidence="2">
    <location>
        <begin position="2"/>
        <end position="74"/>
    </location>
</feature>
<accession>A0A9P6PPS0</accession>
<dbReference type="Gene3D" id="3.10.110.10">
    <property type="entry name" value="Ubiquitin Conjugating Enzyme"/>
    <property type="match status" value="1"/>
</dbReference>
<dbReference type="Proteomes" id="UP000807716">
    <property type="component" value="Unassembled WGS sequence"/>
</dbReference>
<evidence type="ECO:0000313" key="5">
    <source>
        <dbReference type="Proteomes" id="UP000807716"/>
    </source>
</evidence>
<dbReference type="GO" id="GO:0043240">
    <property type="term" value="C:Fanconi anaemia nuclear complex"/>
    <property type="evidence" value="ECO:0007669"/>
    <property type="project" value="InterPro"/>
</dbReference>
<sequence length="248" mass="27340">MDKQYEVSIQLPRLKPTGLLSSKNGASDSKVAAMSGSKELAQMLAGHESQLQRKLEQAVDIDGFLVDLTDLLENIVSRQEQHQPQSSVESSNLLGGTCRLSTAYWSAVLEELESIGWDRVKPLKNDFSTIQVQIYDKSSRQHEVKVHFPSTFPSTSLRIEPLELPKLSTLDHGAPDVLNTRRGGGAGGSGAARSTAHSGSRLAMELEHCEQITIDPLSPRTFPDLRLFGPESVLEPFKVMMAHSMDMW</sequence>
<evidence type="ECO:0000259" key="2">
    <source>
        <dbReference type="Pfam" id="PF09765"/>
    </source>
</evidence>
<reference evidence="4" key="1">
    <citation type="journal article" date="2020" name="Fungal Divers.">
        <title>Resolving the Mortierellaceae phylogeny through synthesis of multi-gene phylogenetics and phylogenomics.</title>
        <authorList>
            <person name="Vandepol N."/>
            <person name="Liber J."/>
            <person name="Desiro A."/>
            <person name="Na H."/>
            <person name="Kennedy M."/>
            <person name="Barry K."/>
            <person name="Grigoriev I.V."/>
            <person name="Miller A.N."/>
            <person name="O'Donnell K."/>
            <person name="Stajich J.E."/>
            <person name="Bonito G."/>
        </authorList>
    </citation>
    <scope>NUCLEOTIDE SEQUENCE</scope>
    <source>
        <strain evidence="4">BC1065</strain>
    </source>
</reference>
<dbReference type="InterPro" id="IPR043898">
    <property type="entry name" value="FANCL_d2"/>
</dbReference>
<keyword evidence="5" id="KW-1185">Reference proteome</keyword>
<proteinExistence type="predicted"/>
<protein>
    <submittedName>
        <fullName evidence="4">Uncharacterized protein</fullName>
    </submittedName>
</protein>
<dbReference type="Pfam" id="PF09765">
    <property type="entry name" value="FANCL_d1"/>
    <property type="match status" value="1"/>
</dbReference>
<dbReference type="AlphaFoldDB" id="A0A9P6PPS0"/>
<dbReference type="CDD" id="cd23831">
    <property type="entry name" value="DRWD-N_FANCL"/>
    <property type="match status" value="1"/>
</dbReference>
<gene>
    <name evidence="4" type="ORF">DFQ27_008765</name>
</gene>
<organism evidence="4 5">
    <name type="scientific">Actinomortierella ambigua</name>
    <dbReference type="NCBI Taxonomy" id="1343610"/>
    <lineage>
        <taxon>Eukaryota</taxon>
        <taxon>Fungi</taxon>
        <taxon>Fungi incertae sedis</taxon>
        <taxon>Mucoromycota</taxon>
        <taxon>Mortierellomycotina</taxon>
        <taxon>Mortierellomycetes</taxon>
        <taxon>Mortierellales</taxon>
        <taxon>Mortierellaceae</taxon>
        <taxon>Actinomortierella</taxon>
    </lineage>
</organism>